<evidence type="ECO:0000313" key="2">
    <source>
        <dbReference type="EMBL" id="CAG9330703.1"/>
    </source>
</evidence>
<proteinExistence type="predicted"/>
<name>A0AAU9K4Z1_9CILI</name>
<accession>A0AAU9K4Z1</accession>
<comment type="caution">
    <text evidence="2">The sequence shown here is derived from an EMBL/GenBank/DDBJ whole genome shotgun (WGS) entry which is preliminary data.</text>
</comment>
<reference evidence="2" key="1">
    <citation type="submission" date="2021-09" db="EMBL/GenBank/DDBJ databases">
        <authorList>
            <consortium name="AG Swart"/>
            <person name="Singh M."/>
            <person name="Singh A."/>
            <person name="Seah K."/>
            <person name="Emmerich C."/>
        </authorList>
    </citation>
    <scope>NUCLEOTIDE SEQUENCE</scope>
    <source>
        <strain evidence="2">ATCC30299</strain>
    </source>
</reference>
<evidence type="ECO:0000313" key="3">
    <source>
        <dbReference type="Proteomes" id="UP001162131"/>
    </source>
</evidence>
<protein>
    <submittedName>
        <fullName evidence="2">Uncharacterized protein</fullName>
    </submittedName>
</protein>
<gene>
    <name evidence="2" type="ORF">BSTOLATCC_MIC52119</name>
</gene>
<sequence length="882" mass="104140">MQANENPGISDSDLYQMIRNLITRLSESDPESSEVWNEQTLSEPELSQIDQIVKSLLLQPSQAQNLQSQSDLYCLGSMLNYHSMIKEDFLKSLGVFLPDLVGSIIKLIEIRGECCIDAVIKILTLSCFTAKIDNNFFNQEMFTAITSFFQTNFFRFIIEGNSELYMDLLLRRFLQFLNFMLVKNLNFDFDLESWKKVLELISTEETWNCIFPILNRYFNITIKLDEEDEKSKEKLQKLKKRQSEELLQLILQKEKQLESSHSVKSDKYAFFGKSKYWVSFCVNFYREKATEMINNENDVSLYIEEIIRLLQWYMENKKRKNIEFIVRESELFKLFDSPKLWRESLGYLATYQIESNSCDQKFLKMYFSKVWEMDRWYNNILDAEKIMLEILLLTYVSQSFYEEFEELAMNFALKFIENAYNHVKGYVNRERIFSLIFQFLPKAWEKISKFIAVNANNNQGKKGEKSYRIGFLDTLEELHTEYSATTAPEYFIRFIELLINYLQSSNYYDLFEMEFLFEIHARSFSLSNVDYNDHYYCAKILMNIFWNTEFRKAKLIEAEKYQKEFEEMKKRKNEETKTENNFEDTNQLHELQASTSQISHPFGEVDLIKPNRTLIIDLLKQLKESYILNILIEKDKFQPQVKKWLVSQLKNLFNLSLKLSEKTVNFMAETNSFIIKLISDDITQPSQGQLDTFKMLIQSNVVAEGFRKINLNLDSTKPYYSQVYFASLPDDLAGVTIFGGEILINSKYNNIQPISLCAQKVIFLHELAHHVRKMEPGFYDVYKKTPTHGMQLWKGVPGKEKKKTLKFTNEGGAQLETEIFCLFLIGISESQISFLNRAGSWKLPLEEFRSSLEQLYSKHQKVYQLGRCHSKIYSLKRKLHHN</sequence>
<dbReference type="AlphaFoldDB" id="A0AAU9K4Z1"/>
<dbReference type="EMBL" id="CAJZBQ010000052">
    <property type="protein sequence ID" value="CAG9330703.1"/>
    <property type="molecule type" value="Genomic_DNA"/>
</dbReference>
<organism evidence="2 3">
    <name type="scientific">Blepharisma stoltei</name>
    <dbReference type="NCBI Taxonomy" id="1481888"/>
    <lineage>
        <taxon>Eukaryota</taxon>
        <taxon>Sar</taxon>
        <taxon>Alveolata</taxon>
        <taxon>Ciliophora</taxon>
        <taxon>Postciliodesmatophora</taxon>
        <taxon>Heterotrichea</taxon>
        <taxon>Heterotrichida</taxon>
        <taxon>Blepharismidae</taxon>
        <taxon>Blepharisma</taxon>
    </lineage>
</organism>
<feature type="coiled-coil region" evidence="1">
    <location>
        <begin position="551"/>
        <end position="578"/>
    </location>
</feature>
<keyword evidence="1" id="KW-0175">Coiled coil</keyword>
<keyword evidence="3" id="KW-1185">Reference proteome</keyword>
<dbReference type="Proteomes" id="UP001162131">
    <property type="component" value="Unassembled WGS sequence"/>
</dbReference>
<evidence type="ECO:0000256" key="1">
    <source>
        <dbReference type="SAM" id="Coils"/>
    </source>
</evidence>